<organism evidence="3 4">
    <name type="scientific">Ancylostoma ceylanicum</name>
    <dbReference type="NCBI Taxonomy" id="53326"/>
    <lineage>
        <taxon>Eukaryota</taxon>
        <taxon>Metazoa</taxon>
        <taxon>Ecdysozoa</taxon>
        <taxon>Nematoda</taxon>
        <taxon>Chromadorea</taxon>
        <taxon>Rhabditida</taxon>
        <taxon>Rhabditina</taxon>
        <taxon>Rhabditomorpha</taxon>
        <taxon>Strongyloidea</taxon>
        <taxon>Ancylostomatidae</taxon>
        <taxon>Ancylostomatinae</taxon>
        <taxon>Ancylostoma</taxon>
    </lineage>
</organism>
<feature type="transmembrane region" description="Helical" evidence="1">
    <location>
        <begin position="288"/>
        <end position="315"/>
    </location>
</feature>
<evidence type="ECO:0000259" key="2">
    <source>
        <dbReference type="SMART" id="SM00198"/>
    </source>
</evidence>
<dbReference type="InterPro" id="IPR035940">
    <property type="entry name" value="CAP_sf"/>
</dbReference>
<name>A0A0D6LK40_9BILA</name>
<dbReference type="InterPro" id="IPR001283">
    <property type="entry name" value="CRISP-related"/>
</dbReference>
<keyword evidence="1" id="KW-0812">Transmembrane</keyword>
<keyword evidence="1" id="KW-1133">Transmembrane helix</keyword>
<gene>
    <name evidence="3" type="ORF">ANCCEY_08473</name>
</gene>
<sequence>MSDQARVIIVDIHNRRRAVLAQGLVRNGRNYYNMPKGSNIMEMAYNCTLEAGAQMYADRCTSEGSPDDQRPLWGENFLVIKETLDPILAMSRAGDAWWGQIYRNGINQRMLFNKFFAGKPITPTEFTQAFWLLTHSVANAVLSNELIEQIIRGHNEIRGRIANGTAVSDDGTLPPAGNMYDMVFSGELEHEAEVLAEKCSSRVRPSTSVAFNLKLFNDENVNLLSDKELVEIALKEWYAPVEKYGMHNENNIFTDLRLVTFANMVYYKNNVLGCAVNRCNTSSTRTPFIAVVICLYSCPFVVIAFAFATVWCCFFDQERPRIHVKKRLWKYQYSVPFMEHHSTSPEMRVKTTATVPYYRIQAVLMDFAQATFSSFDQDGKILPVQMDVEVEKNLGIGYPKNQPLSWPFHGYRSLSETMKTAIQVSTLTGTY</sequence>
<keyword evidence="4" id="KW-1185">Reference proteome</keyword>
<evidence type="ECO:0000313" key="4">
    <source>
        <dbReference type="Proteomes" id="UP000054495"/>
    </source>
</evidence>
<dbReference type="InterPro" id="IPR014044">
    <property type="entry name" value="CAP_dom"/>
</dbReference>
<protein>
    <submittedName>
        <fullName evidence="3">SCP-like protein</fullName>
    </submittedName>
</protein>
<dbReference type="AlphaFoldDB" id="A0A0D6LK40"/>
<dbReference type="Proteomes" id="UP000054495">
    <property type="component" value="Unassembled WGS sequence"/>
</dbReference>
<keyword evidence="1" id="KW-0472">Membrane</keyword>
<evidence type="ECO:0000313" key="3">
    <source>
        <dbReference type="EMBL" id="EPB72440.1"/>
    </source>
</evidence>
<feature type="domain" description="SCP" evidence="2">
    <location>
        <begin position="4"/>
        <end position="148"/>
    </location>
</feature>
<accession>A0A0D6LK40</accession>
<dbReference type="PANTHER" id="PTHR10334">
    <property type="entry name" value="CYSTEINE-RICH SECRETORY PROTEIN-RELATED"/>
    <property type="match status" value="1"/>
</dbReference>
<dbReference type="EMBL" id="KE125047">
    <property type="protein sequence ID" value="EPB72440.1"/>
    <property type="molecule type" value="Genomic_DNA"/>
</dbReference>
<feature type="domain" description="SCP" evidence="2">
    <location>
        <begin position="149"/>
        <end position="304"/>
    </location>
</feature>
<dbReference type="CDD" id="cd05380">
    <property type="entry name" value="CAP_euk"/>
    <property type="match status" value="2"/>
</dbReference>
<reference evidence="3 4" key="1">
    <citation type="submission" date="2013-05" db="EMBL/GenBank/DDBJ databases">
        <title>Draft genome of the parasitic nematode Anyclostoma ceylanicum.</title>
        <authorList>
            <person name="Mitreva M."/>
        </authorList>
    </citation>
    <scope>NUCLEOTIDE SEQUENCE [LARGE SCALE GENOMIC DNA]</scope>
</reference>
<dbReference type="Pfam" id="PF00188">
    <property type="entry name" value="CAP"/>
    <property type="match status" value="2"/>
</dbReference>
<proteinExistence type="predicted"/>
<dbReference type="SMART" id="SM00198">
    <property type="entry name" value="SCP"/>
    <property type="match status" value="2"/>
</dbReference>
<dbReference type="Gene3D" id="3.40.33.10">
    <property type="entry name" value="CAP"/>
    <property type="match status" value="2"/>
</dbReference>
<dbReference type="SUPFAM" id="SSF55797">
    <property type="entry name" value="PR-1-like"/>
    <property type="match status" value="2"/>
</dbReference>
<evidence type="ECO:0000256" key="1">
    <source>
        <dbReference type="SAM" id="Phobius"/>
    </source>
</evidence>